<dbReference type="InterPro" id="IPR005123">
    <property type="entry name" value="Oxoglu/Fe-dep_dioxygenase_dom"/>
</dbReference>
<evidence type="ECO:0000256" key="4">
    <source>
        <dbReference type="ARBA" id="ARBA00023002"/>
    </source>
</evidence>
<keyword evidence="3" id="KW-0223">Dioxygenase</keyword>
<keyword evidence="2" id="KW-0479">Metal-binding</keyword>
<keyword evidence="6" id="KW-0472">Membrane</keyword>
<feature type="transmembrane region" description="Helical" evidence="6">
    <location>
        <begin position="12"/>
        <end position="31"/>
    </location>
</feature>
<dbReference type="GO" id="GO:0031418">
    <property type="term" value="F:L-ascorbic acid binding"/>
    <property type="evidence" value="ECO:0007669"/>
    <property type="project" value="InterPro"/>
</dbReference>
<keyword evidence="4" id="KW-0560">Oxidoreductase</keyword>
<protein>
    <submittedName>
        <fullName evidence="8">Prolyl 4-hydroxylase</fullName>
    </submittedName>
</protein>
<keyword evidence="6" id="KW-1133">Transmembrane helix</keyword>
<name>A0AAV9G080_9PEZI</name>
<evidence type="ECO:0000313" key="8">
    <source>
        <dbReference type="EMBL" id="KAK4441930.1"/>
    </source>
</evidence>
<evidence type="ECO:0000259" key="7">
    <source>
        <dbReference type="PROSITE" id="PS51471"/>
    </source>
</evidence>
<evidence type="ECO:0000256" key="3">
    <source>
        <dbReference type="ARBA" id="ARBA00022964"/>
    </source>
</evidence>
<sequence length="273" mass="30425">MSLSTTMFSRKYYAAAAVGIAIFAIFGSQTISNTVSIVTQGLQRWAGTITSPHPDTHAYQVQFFSRDPLVLYIDSFLSSDEIAHVLKISEGHYEPSSVYNNNDISINLQARVSESAIVPRDQVVRRIEKRAAKLMGWRGNHTRLQPLKVQRYGPGGFYTFHYDWDALVEDGNRATTFMIYLVADCTGGGTNFPRLAVPEDARWCGVIECGEGRDGYEGVTFRPVAGSAVYWENIHPNGTLHLGVRHASLPVREGVKVGLNIWSWDDAWRKPGV</sequence>
<organism evidence="8 9">
    <name type="scientific">Podospora aff. communis PSN243</name>
    <dbReference type="NCBI Taxonomy" id="3040156"/>
    <lineage>
        <taxon>Eukaryota</taxon>
        <taxon>Fungi</taxon>
        <taxon>Dikarya</taxon>
        <taxon>Ascomycota</taxon>
        <taxon>Pezizomycotina</taxon>
        <taxon>Sordariomycetes</taxon>
        <taxon>Sordariomycetidae</taxon>
        <taxon>Sordariales</taxon>
        <taxon>Podosporaceae</taxon>
        <taxon>Podospora</taxon>
    </lineage>
</organism>
<dbReference type="PANTHER" id="PTHR10869:SF246">
    <property type="entry name" value="TRANSMEMBRANE PROLYL 4-HYDROXYLASE"/>
    <property type="match status" value="1"/>
</dbReference>
<dbReference type="Pfam" id="PF13640">
    <property type="entry name" value="2OG-FeII_Oxy_3"/>
    <property type="match status" value="1"/>
</dbReference>
<evidence type="ECO:0000256" key="6">
    <source>
        <dbReference type="SAM" id="Phobius"/>
    </source>
</evidence>
<evidence type="ECO:0000256" key="2">
    <source>
        <dbReference type="ARBA" id="ARBA00022723"/>
    </source>
</evidence>
<dbReference type="PANTHER" id="PTHR10869">
    <property type="entry name" value="PROLYL 4-HYDROXYLASE ALPHA SUBUNIT"/>
    <property type="match status" value="1"/>
</dbReference>
<reference evidence="8" key="2">
    <citation type="submission" date="2023-05" db="EMBL/GenBank/DDBJ databases">
        <authorList>
            <consortium name="Lawrence Berkeley National Laboratory"/>
            <person name="Steindorff A."/>
            <person name="Hensen N."/>
            <person name="Bonometti L."/>
            <person name="Westerberg I."/>
            <person name="Brannstrom I.O."/>
            <person name="Guillou S."/>
            <person name="Cros-Aarteil S."/>
            <person name="Calhoun S."/>
            <person name="Haridas S."/>
            <person name="Kuo A."/>
            <person name="Mondo S."/>
            <person name="Pangilinan J."/>
            <person name="Riley R."/>
            <person name="Labutti K."/>
            <person name="Andreopoulos B."/>
            <person name="Lipzen A."/>
            <person name="Chen C."/>
            <person name="Yanf M."/>
            <person name="Daum C."/>
            <person name="Ng V."/>
            <person name="Clum A."/>
            <person name="Ohm R."/>
            <person name="Martin F."/>
            <person name="Silar P."/>
            <person name="Natvig D."/>
            <person name="Lalanne C."/>
            <person name="Gautier V."/>
            <person name="Ament-Velasquez S.L."/>
            <person name="Kruys A."/>
            <person name="Hutchinson M.I."/>
            <person name="Powell A.J."/>
            <person name="Barry K."/>
            <person name="Miller A.N."/>
            <person name="Grigoriev I.V."/>
            <person name="Debuchy R."/>
            <person name="Gladieux P."/>
            <person name="Thoren M.H."/>
            <person name="Johannesson H."/>
        </authorList>
    </citation>
    <scope>NUCLEOTIDE SEQUENCE</scope>
    <source>
        <strain evidence="8">PSN243</strain>
    </source>
</reference>
<comment type="caution">
    <text evidence="8">The sequence shown here is derived from an EMBL/GenBank/DDBJ whole genome shotgun (WGS) entry which is preliminary data.</text>
</comment>
<dbReference type="GO" id="GO:0005783">
    <property type="term" value="C:endoplasmic reticulum"/>
    <property type="evidence" value="ECO:0007669"/>
    <property type="project" value="TreeGrafter"/>
</dbReference>
<dbReference type="GO" id="GO:0005506">
    <property type="term" value="F:iron ion binding"/>
    <property type="evidence" value="ECO:0007669"/>
    <property type="project" value="InterPro"/>
</dbReference>
<keyword evidence="6" id="KW-0812">Transmembrane</keyword>
<feature type="domain" description="Fe2OG dioxygenase" evidence="7">
    <location>
        <begin position="142"/>
        <end position="265"/>
    </location>
</feature>
<proteinExistence type="predicted"/>
<dbReference type="AlphaFoldDB" id="A0AAV9G080"/>
<dbReference type="GO" id="GO:0004656">
    <property type="term" value="F:procollagen-proline 4-dioxygenase activity"/>
    <property type="evidence" value="ECO:0007669"/>
    <property type="project" value="TreeGrafter"/>
</dbReference>
<dbReference type="InterPro" id="IPR044862">
    <property type="entry name" value="Pro_4_hyd_alph_FE2OG_OXY"/>
</dbReference>
<evidence type="ECO:0000256" key="1">
    <source>
        <dbReference type="ARBA" id="ARBA00001961"/>
    </source>
</evidence>
<keyword evidence="9" id="KW-1185">Reference proteome</keyword>
<dbReference type="EMBL" id="MU866045">
    <property type="protein sequence ID" value="KAK4441930.1"/>
    <property type="molecule type" value="Genomic_DNA"/>
</dbReference>
<reference evidence="8" key="1">
    <citation type="journal article" date="2023" name="Mol. Phylogenet. Evol.">
        <title>Genome-scale phylogeny and comparative genomics of the fungal order Sordariales.</title>
        <authorList>
            <person name="Hensen N."/>
            <person name="Bonometti L."/>
            <person name="Westerberg I."/>
            <person name="Brannstrom I.O."/>
            <person name="Guillou S."/>
            <person name="Cros-Aarteil S."/>
            <person name="Calhoun S."/>
            <person name="Haridas S."/>
            <person name="Kuo A."/>
            <person name="Mondo S."/>
            <person name="Pangilinan J."/>
            <person name="Riley R."/>
            <person name="LaButti K."/>
            <person name="Andreopoulos B."/>
            <person name="Lipzen A."/>
            <person name="Chen C."/>
            <person name="Yan M."/>
            <person name="Daum C."/>
            <person name="Ng V."/>
            <person name="Clum A."/>
            <person name="Steindorff A."/>
            <person name="Ohm R.A."/>
            <person name="Martin F."/>
            <person name="Silar P."/>
            <person name="Natvig D.O."/>
            <person name="Lalanne C."/>
            <person name="Gautier V."/>
            <person name="Ament-Velasquez S.L."/>
            <person name="Kruys A."/>
            <person name="Hutchinson M.I."/>
            <person name="Powell A.J."/>
            <person name="Barry K."/>
            <person name="Miller A.N."/>
            <person name="Grigoriev I.V."/>
            <person name="Debuchy R."/>
            <person name="Gladieux P."/>
            <person name="Hiltunen Thoren M."/>
            <person name="Johannesson H."/>
        </authorList>
    </citation>
    <scope>NUCLEOTIDE SEQUENCE</scope>
    <source>
        <strain evidence="8">PSN243</strain>
    </source>
</reference>
<evidence type="ECO:0000256" key="5">
    <source>
        <dbReference type="ARBA" id="ARBA00023004"/>
    </source>
</evidence>
<dbReference type="Proteomes" id="UP001321760">
    <property type="component" value="Unassembled WGS sequence"/>
</dbReference>
<dbReference type="PROSITE" id="PS51471">
    <property type="entry name" value="FE2OG_OXY"/>
    <property type="match status" value="1"/>
</dbReference>
<dbReference type="InterPro" id="IPR045054">
    <property type="entry name" value="P4HA-like"/>
</dbReference>
<dbReference type="Gene3D" id="2.60.120.620">
    <property type="entry name" value="q2cbj1_9rhob like domain"/>
    <property type="match status" value="1"/>
</dbReference>
<evidence type="ECO:0000313" key="9">
    <source>
        <dbReference type="Proteomes" id="UP001321760"/>
    </source>
</evidence>
<dbReference type="InterPro" id="IPR006620">
    <property type="entry name" value="Pro_4_hyd_alph"/>
</dbReference>
<comment type="cofactor">
    <cofactor evidence="1">
        <name>L-ascorbate</name>
        <dbReference type="ChEBI" id="CHEBI:38290"/>
    </cofactor>
</comment>
<keyword evidence="5" id="KW-0408">Iron</keyword>
<dbReference type="SMART" id="SM00702">
    <property type="entry name" value="P4Hc"/>
    <property type="match status" value="1"/>
</dbReference>
<accession>A0AAV9G080</accession>
<gene>
    <name evidence="8" type="ORF">QBC34DRAFT_453397</name>
</gene>